<dbReference type="CDD" id="cd01392">
    <property type="entry name" value="HTH_LacI"/>
    <property type="match status" value="1"/>
</dbReference>
<dbReference type="GO" id="GO:0003700">
    <property type="term" value="F:DNA-binding transcription factor activity"/>
    <property type="evidence" value="ECO:0007669"/>
    <property type="project" value="TreeGrafter"/>
</dbReference>
<keyword evidence="1" id="KW-0805">Transcription regulation</keyword>
<feature type="domain" description="HTH lacI-type" evidence="4">
    <location>
        <begin position="3"/>
        <end position="57"/>
    </location>
</feature>
<dbReference type="Gene3D" id="1.10.260.40">
    <property type="entry name" value="lambda repressor-like DNA-binding domains"/>
    <property type="match status" value="1"/>
</dbReference>
<dbReference type="GO" id="GO:0000976">
    <property type="term" value="F:transcription cis-regulatory region binding"/>
    <property type="evidence" value="ECO:0007669"/>
    <property type="project" value="TreeGrafter"/>
</dbReference>
<proteinExistence type="predicted"/>
<dbReference type="InterPro" id="IPR010982">
    <property type="entry name" value="Lambda_DNA-bd_dom_sf"/>
</dbReference>
<dbReference type="PANTHER" id="PTHR30146:SF109">
    <property type="entry name" value="HTH-TYPE TRANSCRIPTIONAL REGULATOR GALS"/>
    <property type="match status" value="1"/>
</dbReference>
<evidence type="ECO:0000313" key="5">
    <source>
        <dbReference type="EMBL" id="MBU9737796.1"/>
    </source>
</evidence>
<dbReference type="EMBL" id="JAHQCW010000025">
    <property type="protein sequence ID" value="MBU9737796.1"/>
    <property type="molecule type" value="Genomic_DNA"/>
</dbReference>
<dbReference type="SUPFAM" id="SSF47413">
    <property type="entry name" value="lambda repressor-like DNA-binding domains"/>
    <property type="match status" value="1"/>
</dbReference>
<dbReference type="PROSITE" id="PS50932">
    <property type="entry name" value="HTH_LACI_2"/>
    <property type="match status" value="1"/>
</dbReference>
<keyword evidence="3" id="KW-0804">Transcription</keyword>
<keyword evidence="2" id="KW-0238">DNA-binding</keyword>
<gene>
    <name evidence="5" type="ORF">KTH89_14715</name>
</gene>
<comment type="caution">
    <text evidence="5">The sequence shown here is derived from an EMBL/GenBank/DDBJ whole genome shotgun (WGS) entry which is preliminary data.</text>
</comment>
<name>A0A949K5T6_9FIRM</name>
<keyword evidence="6" id="KW-1185">Reference proteome</keyword>
<protein>
    <submittedName>
        <fullName evidence="5">LacI family transcriptional regulator</fullName>
    </submittedName>
</protein>
<dbReference type="Pfam" id="PF00532">
    <property type="entry name" value="Peripla_BP_1"/>
    <property type="match status" value="1"/>
</dbReference>
<evidence type="ECO:0000313" key="6">
    <source>
        <dbReference type="Proteomes" id="UP000712157"/>
    </source>
</evidence>
<dbReference type="InterPro" id="IPR001761">
    <property type="entry name" value="Peripla_BP/Lac1_sug-bd_dom"/>
</dbReference>
<dbReference type="PANTHER" id="PTHR30146">
    <property type="entry name" value="LACI-RELATED TRANSCRIPTIONAL REPRESSOR"/>
    <property type="match status" value="1"/>
</dbReference>
<dbReference type="InterPro" id="IPR028082">
    <property type="entry name" value="Peripla_BP_I"/>
</dbReference>
<dbReference type="InterPro" id="IPR000843">
    <property type="entry name" value="HTH_LacI"/>
</dbReference>
<sequence length="336" mass="38075">MSATLKDIAEYLGLSTSSVSRVLNNKGRISEETRKKVLEAAEKFHYRPNETARELKMQRSSTVGVIIPDVANTFYVKMLKSMDQMLWDAGYSIIFCDTNENIEREKAYFELLKSKKVSGMIIATTCKSDIYEKESKLGNYVFVDNAPYITNKPYSFVSVDNERASYELTQKIIEHGHRDIAMISGNLDESSSNDRVAGFKNCLSDYGIPFNPKRHYIGDCHYDSGYEITKKLIEHDNLPSIIYAHNNVEGFGAMYALKEAGIRIPEDVSLVCFDGQDDARLIEPVFTGVSQPIERIGETAVQMIIDNLKNDGNHFKTVTNFLDYTFIEGRSLKKIN</sequence>
<dbReference type="AlphaFoldDB" id="A0A949K5T6"/>
<dbReference type="CDD" id="cd06267">
    <property type="entry name" value="PBP1_LacI_sugar_binding-like"/>
    <property type="match status" value="1"/>
</dbReference>
<evidence type="ECO:0000256" key="3">
    <source>
        <dbReference type="ARBA" id="ARBA00023163"/>
    </source>
</evidence>
<accession>A0A949K5T6</accession>
<evidence type="ECO:0000259" key="4">
    <source>
        <dbReference type="PROSITE" id="PS50932"/>
    </source>
</evidence>
<dbReference type="SUPFAM" id="SSF53822">
    <property type="entry name" value="Periplasmic binding protein-like I"/>
    <property type="match status" value="1"/>
</dbReference>
<dbReference type="Pfam" id="PF00356">
    <property type="entry name" value="LacI"/>
    <property type="match status" value="1"/>
</dbReference>
<reference evidence="5" key="1">
    <citation type="submission" date="2021-06" db="EMBL/GenBank/DDBJ databases">
        <title>Description of novel taxa of the family Lachnospiraceae.</title>
        <authorList>
            <person name="Chaplin A.V."/>
            <person name="Sokolova S.R."/>
            <person name="Pikina A.P."/>
            <person name="Korzhanova M."/>
            <person name="Belova V."/>
            <person name="Korostin D."/>
            <person name="Efimov B.A."/>
        </authorList>
    </citation>
    <scope>NUCLEOTIDE SEQUENCE</scope>
    <source>
        <strain evidence="5">ASD5720</strain>
    </source>
</reference>
<organism evidence="5 6">
    <name type="scientific">Diplocloster agilis</name>
    <dbReference type="NCBI Taxonomy" id="2850323"/>
    <lineage>
        <taxon>Bacteria</taxon>
        <taxon>Bacillati</taxon>
        <taxon>Bacillota</taxon>
        <taxon>Clostridia</taxon>
        <taxon>Lachnospirales</taxon>
        <taxon>Lachnospiraceae</taxon>
        <taxon>Diplocloster</taxon>
    </lineage>
</organism>
<evidence type="ECO:0000256" key="2">
    <source>
        <dbReference type="ARBA" id="ARBA00023125"/>
    </source>
</evidence>
<dbReference type="RefSeq" id="WP_158346269.1">
    <property type="nucleotide sequence ID" value="NZ_JAHQCW010000025.1"/>
</dbReference>
<dbReference type="Proteomes" id="UP000712157">
    <property type="component" value="Unassembled WGS sequence"/>
</dbReference>
<dbReference type="Gene3D" id="3.40.50.2300">
    <property type="match status" value="2"/>
</dbReference>
<dbReference type="SMART" id="SM00354">
    <property type="entry name" value="HTH_LACI"/>
    <property type="match status" value="1"/>
</dbReference>
<evidence type="ECO:0000256" key="1">
    <source>
        <dbReference type="ARBA" id="ARBA00023015"/>
    </source>
</evidence>